<feature type="compositionally biased region" description="Polar residues" evidence="4">
    <location>
        <begin position="524"/>
        <end position="534"/>
    </location>
</feature>
<feature type="region of interest" description="Disordered" evidence="4">
    <location>
        <begin position="206"/>
        <end position="246"/>
    </location>
</feature>
<evidence type="ECO:0000259" key="5">
    <source>
        <dbReference type="SMART" id="SM00249"/>
    </source>
</evidence>
<feature type="compositionally biased region" description="Polar residues" evidence="4">
    <location>
        <begin position="372"/>
        <end position="404"/>
    </location>
</feature>
<dbReference type="AlphaFoldDB" id="A0A139INJ5"/>
<keyword evidence="7" id="KW-1185">Reference proteome</keyword>
<proteinExistence type="predicted"/>
<accession>A0A139INJ5</accession>
<dbReference type="GO" id="GO:0008270">
    <property type="term" value="F:zinc ion binding"/>
    <property type="evidence" value="ECO:0007669"/>
    <property type="project" value="UniProtKB-KW"/>
</dbReference>
<dbReference type="Gene3D" id="3.30.40.10">
    <property type="entry name" value="Zinc/RING finger domain, C3HC4 (zinc finger)"/>
    <property type="match status" value="1"/>
</dbReference>
<dbReference type="InterPro" id="IPR011011">
    <property type="entry name" value="Znf_FYVE_PHD"/>
</dbReference>
<feature type="compositionally biased region" description="Acidic residues" evidence="4">
    <location>
        <begin position="477"/>
        <end position="487"/>
    </location>
</feature>
<organism evidence="6 7">
    <name type="scientific">Pseudocercospora musae</name>
    <dbReference type="NCBI Taxonomy" id="113226"/>
    <lineage>
        <taxon>Eukaryota</taxon>
        <taxon>Fungi</taxon>
        <taxon>Dikarya</taxon>
        <taxon>Ascomycota</taxon>
        <taxon>Pezizomycotina</taxon>
        <taxon>Dothideomycetes</taxon>
        <taxon>Dothideomycetidae</taxon>
        <taxon>Mycosphaerellales</taxon>
        <taxon>Mycosphaerellaceae</taxon>
        <taxon>Pseudocercospora</taxon>
    </lineage>
</organism>
<dbReference type="Proteomes" id="UP000073492">
    <property type="component" value="Unassembled WGS sequence"/>
</dbReference>
<sequence length="707" mass="76628">MEFDHTYNGPVEWNFPSPTATPTSASYHQNVFQTPKTMSFDSHFHDAFTTPHMPSYTPRQPDYTHMQASAAAPTSQAMPPPSQAAYQPQLTSPVYAHGQVMSAGHMMAYDTTQMQTPPPTRGSHVKRPQPQQIAFGTPSTIASRRIATPQQASTHDTNTPAHVAAAMQFPQLHFSPDVYHFGNFGPASAPVYPQTQLLWDPTASPQMYQHQQPPRPTLDDPFAPASSPQMQWPASTMPSNMQSSAPPVSFNTPAMASFPVQAAVQRPSSAVQLGSLPAPMTSASVDPSLVYSSPIRPAQPQQSLAAEHTQKLRNITKKSATNHKDGGTVQQKPSRPEHKRSETVATADSISTVATASSQASTSAAPRPPLHRSNTTGTTRPQLAQSAFSRDTPINSSNMNQVPRTASPLKRIGVSKSLLGSISEFRSTHEARSSRPKVVLTVDENGRARVVRPDAPRPGDSPTQAIRSRYPGLFDSDSSDAESEEEKETPSRASSFSFARGEERYPKAAKLDPPIENLDGLTIPRSSSSASMRVTPSRAAIAAAAQLRRGGSLRKKTPSRSGSRRVASSAVPSIDTAPMDVAQDRRQSIIGSEDFTRGLDLSSAVDLDAHNRRWSIMSMEQQQSVSPTHPQGPRFLEIHQPSQRRQVRCTCAVNSDHGQMVQCKSCTQWCHATCVGVDPTAGPITCFLCTKPTTRLSIGTAINRKRS</sequence>
<dbReference type="OrthoDB" id="436852at2759"/>
<evidence type="ECO:0000313" key="7">
    <source>
        <dbReference type="Proteomes" id="UP000073492"/>
    </source>
</evidence>
<evidence type="ECO:0000256" key="1">
    <source>
        <dbReference type="ARBA" id="ARBA00022723"/>
    </source>
</evidence>
<comment type="caution">
    <text evidence="6">The sequence shown here is derived from an EMBL/GenBank/DDBJ whole genome shotgun (WGS) entry which is preliminary data.</text>
</comment>
<dbReference type="InterPro" id="IPR001965">
    <property type="entry name" value="Znf_PHD"/>
</dbReference>
<feature type="region of interest" description="Disordered" evidence="4">
    <location>
        <begin position="316"/>
        <end position="409"/>
    </location>
</feature>
<feature type="compositionally biased region" description="Low complexity" evidence="4">
    <location>
        <begin position="559"/>
        <end position="573"/>
    </location>
</feature>
<feature type="domain" description="Zinc finger PHD-type" evidence="5">
    <location>
        <begin position="648"/>
        <end position="690"/>
    </location>
</feature>
<feature type="region of interest" description="Disordered" evidence="4">
    <location>
        <begin position="444"/>
        <end position="535"/>
    </location>
</feature>
<feature type="region of interest" description="Disordered" evidence="4">
    <location>
        <begin position="547"/>
        <end position="575"/>
    </location>
</feature>
<evidence type="ECO:0000313" key="6">
    <source>
        <dbReference type="EMBL" id="KXT16289.1"/>
    </source>
</evidence>
<feature type="region of interest" description="Disordered" evidence="4">
    <location>
        <begin position="51"/>
        <end position="85"/>
    </location>
</feature>
<reference evidence="6 7" key="1">
    <citation type="submission" date="2015-07" db="EMBL/GenBank/DDBJ databases">
        <title>Comparative genomics of the Sigatoka disease complex on banana suggests a link between parallel evolutionary changes in Pseudocercospora fijiensis and Pseudocercospora eumusae and increased virulence on the banana host.</title>
        <authorList>
            <person name="Chang T.-C."/>
            <person name="Salvucci A."/>
            <person name="Crous P.W."/>
            <person name="Stergiopoulos I."/>
        </authorList>
    </citation>
    <scope>NUCLEOTIDE SEQUENCE [LARGE SCALE GENOMIC DNA]</scope>
    <source>
        <strain evidence="6 7">CBS 116634</strain>
    </source>
</reference>
<keyword evidence="1" id="KW-0479">Metal-binding</keyword>
<dbReference type="STRING" id="113226.A0A139INJ5"/>
<dbReference type="InterPro" id="IPR013083">
    <property type="entry name" value="Znf_RING/FYVE/PHD"/>
</dbReference>
<feature type="compositionally biased region" description="Basic and acidic residues" evidence="4">
    <location>
        <begin position="444"/>
        <end position="457"/>
    </location>
</feature>
<gene>
    <name evidence="6" type="ORF">AC579_466</name>
</gene>
<dbReference type="SUPFAM" id="SSF57903">
    <property type="entry name" value="FYVE/PHD zinc finger"/>
    <property type="match status" value="1"/>
</dbReference>
<evidence type="ECO:0000256" key="2">
    <source>
        <dbReference type="ARBA" id="ARBA00022771"/>
    </source>
</evidence>
<dbReference type="EMBL" id="LFZO01000040">
    <property type="protein sequence ID" value="KXT16289.1"/>
    <property type="molecule type" value="Genomic_DNA"/>
</dbReference>
<feature type="compositionally biased region" description="Low complexity" evidence="4">
    <location>
        <begin position="351"/>
        <end position="365"/>
    </location>
</feature>
<keyword evidence="2" id="KW-0863">Zinc-finger</keyword>
<feature type="compositionally biased region" description="Basic and acidic residues" evidence="4">
    <location>
        <begin position="500"/>
        <end position="510"/>
    </location>
</feature>
<dbReference type="SMART" id="SM00249">
    <property type="entry name" value="PHD"/>
    <property type="match status" value="1"/>
</dbReference>
<feature type="compositionally biased region" description="Polar residues" evidence="4">
    <location>
        <begin position="226"/>
        <end position="246"/>
    </location>
</feature>
<name>A0A139INJ5_9PEZI</name>
<evidence type="ECO:0000256" key="3">
    <source>
        <dbReference type="ARBA" id="ARBA00022833"/>
    </source>
</evidence>
<protein>
    <recommendedName>
        <fullName evidence="5">Zinc finger PHD-type domain-containing protein</fullName>
    </recommendedName>
</protein>
<keyword evidence="3" id="KW-0862">Zinc</keyword>
<evidence type="ECO:0000256" key="4">
    <source>
        <dbReference type="SAM" id="MobiDB-lite"/>
    </source>
</evidence>